<evidence type="ECO:0000259" key="3">
    <source>
        <dbReference type="Pfam" id="PF13359"/>
    </source>
</evidence>
<reference evidence="5 6" key="1">
    <citation type="submission" date="2019-07" db="EMBL/GenBank/DDBJ databases">
        <title>Whole genome shotgun sequence of Pseudonocardia asaccharolytica NBRC 16224.</title>
        <authorList>
            <person name="Hosoyama A."/>
            <person name="Uohara A."/>
            <person name="Ohji S."/>
            <person name="Ichikawa N."/>
        </authorList>
    </citation>
    <scope>NUCLEOTIDE SEQUENCE [LARGE SCALE GENOMIC DNA]</scope>
    <source>
        <strain evidence="5 6">NBRC 16224</strain>
    </source>
</reference>
<keyword evidence="6" id="KW-1185">Reference proteome</keyword>
<evidence type="ECO:0000256" key="2">
    <source>
        <dbReference type="ARBA" id="ARBA00022723"/>
    </source>
</evidence>
<dbReference type="EMBL" id="BJVI01000178">
    <property type="protein sequence ID" value="GEL21044.1"/>
    <property type="molecule type" value="Genomic_DNA"/>
</dbReference>
<keyword evidence="2" id="KW-0479">Metal-binding</keyword>
<evidence type="ECO:0000313" key="5">
    <source>
        <dbReference type="EMBL" id="GEL21044.1"/>
    </source>
</evidence>
<accession>A0A511DBK8</accession>
<protein>
    <recommendedName>
        <fullName evidence="7">Transposase</fullName>
    </recommendedName>
</protein>
<dbReference type="AlphaFoldDB" id="A0A511DBK8"/>
<name>A0A511DBK8_9PSEU</name>
<feature type="domain" description="DDE Tnp4" evidence="3">
    <location>
        <begin position="57"/>
        <end position="202"/>
    </location>
</feature>
<gene>
    <name evidence="5" type="ORF">PA7_48810</name>
</gene>
<evidence type="ECO:0000256" key="1">
    <source>
        <dbReference type="ARBA" id="ARBA00001968"/>
    </source>
</evidence>
<dbReference type="InterPro" id="IPR027805">
    <property type="entry name" value="Transposase_HTH_dom"/>
</dbReference>
<organism evidence="5 6">
    <name type="scientific">Pseudonocardia asaccharolytica DSM 44247 = NBRC 16224</name>
    <dbReference type="NCBI Taxonomy" id="1123024"/>
    <lineage>
        <taxon>Bacteria</taxon>
        <taxon>Bacillati</taxon>
        <taxon>Actinomycetota</taxon>
        <taxon>Actinomycetes</taxon>
        <taxon>Pseudonocardiales</taxon>
        <taxon>Pseudonocardiaceae</taxon>
        <taxon>Pseudonocardia</taxon>
    </lineage>
</organism>
<dbReference type="Pfam" id="PF13359">
    <property type="entry name" value="DDE_Tnp_4"/>
    <property type="match status" value="1"/>
</dbReference>
<dbReference type="GO" id="GO:0046872">
    <property type="term" value="F:metal ion binding"/>
    <property type="evidence" value="ECO:0007669"/>
    <property type="project" value="UniProtKB-KW"/>
</dbReference>
<evidence type="ECO:0000313" key="6">
    <source>
        <dbReference type="Proteomes" id="UP000321328"/>
    </source>
</evidence>
<evidence type="ECO:0000259" key="4">
    <source>
        <dbReference type="Pfam" id="PF13613"/>
    </source>
</evidence>
<dbReference type="InterPro" id="IPR027806">
    <property type="entry name" value="HARBI1_dom"/>
</dbReference>
<dbReference type="Proteomes" id="UP000321328">
    <property type="component" value="Unassembled WGS sequence"/>
</dbReference>
<feature type="domain" description="Transposase Helix-turn-helix" evidence="4">
    <location>
        <begin position="2"/>
        <end position="39"/>
    </location>
</feature>
<dbReference type="Pfam" id="PF13613">
    <property type="entry name" value="HTH_Tnp_4"/>
    <property type="match status" value="1"/>
</dbReference>
<comment type="caution">
    <text evidence="5">The sequence shown here is derived from an EMBL/GenBank/DDBJ whole genome shotgun (WGS) entry which is preliminary data.</text>
</comment>
<evidence type="ECO:0008006" key="7">
    <source>
        <dbReference type="Google" id="ProtNLM"/>
    </source>
</evidence>
<comment type="cofactor">
    <cofactor evidence="1">
        <name>a divalent metal cation</name>
        <dbReference type="ChEBI" id="CHEBI:60240"/>
    </cofactor>
</comment>
<proteinExistence type="predicted"/>
<sequence>MAYMRSNRVQAELGETFGVSQSTISRAITAITPLLGSMLRRYVPTADELDDETVYIVDGTLLPCWSWADHPELYSGKHKTTGMNVQVACTLYGQLAWISDPIVGGRHDSYCLKGSGVLRTLDPSNWIGDKGYVGNGMDTPIKKPECRDLLDWEKDFNTQVNKIRYRIERVIANLKSGRILHTDYRRPLATFAETISTVVALHFYALA</sequence>